<dbReference type="Proteomes" id="UP000433883">
    <property type="component" value="Unassembled WGS sequence"/>
</dbReference>
<feature type="region of interest" description="Disordered" evidence="1">
    <location>
        <begin position="353"/>
        <end position="419"/>
    </location>
</feature>
<feature type="compositionally biased region" description="Basic and acidic residues" evidence="1">
    <location>
        <begin position="272"/>
        <end position="289"/>
    </location>
</feature>
<dbReference type="EMBL" id="WNWS01000426">
    <property type="protein sequence ID" value="KAE9968024.1"/>
    <property type="molecule type" value="Genomic_DNA"/>
</dbReference>
<feature type="region of interest" description="Disordered" evidence="1">
    <location>
        <begin position="1"/>
        <end position="100"/>
    </location>
</feature>
<reference evidence="3 4" key="1">
    <citation type="submission" date="2018-12" db="EMBL/GenBank/DDBJ databases">
        <title>Venturia inaequalis Genome Resource.</title>
        <authorList>
            <person name="Lichtner F.J."/>
        </authorList>
    </citation>
    <scope>NUCLEOTIDE SEQUENCE [LARGE SCALE GENOMIC DNA]</scope>
    <source>
        <strain evidence="3 4">120213</strain>
        <strain evidence="2">Bline_iso_100314</strain>
    </source>
</reference>
<feature type="compositionally biased region" description="Basic and acidic residues" evidence="1">
    <location>
        <begin position="390"/>
        <end position="404"/>
    </location>
</feature>
<sequence length="583" mass="63477">MSPSTDVTNHDNNDENERYQGPETTKRRKHGDQVEIMGASHSSTAKPSPGSKESPIDIDGEEVPTWMAPPDSASRRTGRTYGSRLQESRPRNTVGNDVQLIDEEGVSISKAVEEPSGNDISLRKGLSRSREAKYLDSSFRTNVKEARVLGGSGKSDLETDFTTKKAPVASRNGRSALFDPVSTTSTAIEDHITGAATYASMHDNEKPRGRLPGLKNFISTKPKGPPGLKVLPGTPPGHAFTSSTPSLNRAPTRAAGTSHTLVNDSSPGPPESKSDGKLPDDLLSSRENEMMNLDSTQYAPLQPTRDAPSSPPSSYSVIDSNVIELDGSEDDTVSDPGSVIPDEVFAQVCKQFEESQRERDDSDSPGGGVPLNNPEFSAPLTCVTSNGNGGKEKEKDSDGDEKMDTPPSLQDEDDEEDIPVPENCVRFEVREYENTDHSCFLILPLDTPYHVFRNRVATGLGWTGVSGATFCIRAIKDATSRKKKSEHRIHGDNWSECLDWMARHVPQNDDTSTVHLVVINAAFGLPNYMSGEDKEKEKDRIDEEMSKFRVPQIFGGDRPKREEAQVTLLNGLPLDRLGGGVAC</sequence>
<comment type="caution">
    <text evidence="3">The sequence shown here is derived from an EMBL/GenBank/DDBJ whole genome shotgun (WGS) entry which is preliminary data.</text>
</comment>
<dbReference type="AlphaFoldDB" id="A0A8H3UDA4"/>
<evidence type="ECO:0000313" key="4">
    <source>
        <dbReference type="Proteomes" id="UP000447873"/>
    </source>
</evidence>
<name>A0A8H3UDA4_VENIN</name>
<evidence type="ECO:0000313" key="3">
    <source>
        <dbReference type="EMBL" id="KAE9968024.1"/>
    </source>
</evidence>
<proteinExistence type="predicted"/>
<evidence type="ECO:0000256" key="1">
    <source>
        <dbReference type="SAM" id="MobiDB-lite"/>
    </source>
</evidence>
<organism evidence="3 4">
    <name type="scientific">Venturia inaequalis</name>
    <name type="common">Apple scab fungus</name>
    <dbReference type="NCBI Taxonomy" id="5025"/>
    <lineage>
        <taxon>Eukaryota</taxon>
        <taxon>Fungi</taxon>
        <taxon>Dikarya</taxon>
        <taxon>Ascomycota</taxon>
        <taxon>Pezizomycotina</taxon>
        <taxon>Dothideomycetes</taxon>
        <taxon>Pleosporomycetidae</taxon>
        <taxon>Venturiales</taxon>
        <taxon>Venturiaceae</taxon>
        <taxon>Venturia</taxon>
    </lineage>
</organism>
<evidence type="ECO:0000313" key="2">
    <source>
        <dbReference type="EMBL" id="KAE9963646.1"/>
    </source>
</evidence>
<accession>A0A8H3UDA4</accession>
<feature type="compositionally biased region" description="Basic and acidic residues" evidence="1">
    <location>
        <begin position="353"/>
        <end position="362"/>
    </location>
</feature>
<feature type="compositionally biased region" description="Low complexity" evidence="1">
    <location>
        <begin position="220"/>
        <end position="232"/>
    </location>
</feature>
<feature type="compositionally biased region" description="Polar residues" evidence="1">
    <location>
        <begin position="240"/>
        <end position="266"/>
    </location>
</feature>
<dbReference type="EMBL" id="WNWQ01000806">
    <property type="protein sequence ID" value="KAE9963646.1"/>
    <property type="molecule type" value="Genomic_DNA"/>
</dbReference>
<feature type="compositionally biased region" description="Acidic residues" evidence="1">
    <location>
        <begin position="410"/>
        <end position="419"/>
    </location>
</feature>
<feature type="region of interest" description="Disordered" evidence="1">
    <location>
        <begin position="199"/>
        <end position="339"/>
    </location>
</feature>
<dbReference type="Proteomes" id="UP000447873">
    <property type="component" value="Unassembled WGS sequence"/>
</dbReference>
<gene>
    <name evidence="2" type="ORF">BLS_009096</name>
    <name evidence="3" type="ORF">EG328_007817</name>
</gene>
<protein>
    <submittedName>
        <fullName evidence="3">Uncharacterized protein</fullName>
    </submittedName>
</protein>
<feature type="compositionally biased region" description="Basic and acidic residues" evidence="1">
    <location>
        <begin position="8"/>
        <end position="20"/>
    </location>
</feature>